<evidence type="ECO:0000313" key="2">
    <source>
        <dbReference type="Proteomes" id="UP000225722"/>
    </source>
</evidence>
<organism evidence="1 2">
    <name type="scientific">Nodularia phage vB_NpeS-2AV2</name>
    <dbReference type="NCBI Taxonomy" id="1777122"/>
    <lineage>
        <taxon>Viruses</taxon>
        <taxon>Duplodnaviria</taxon>
        <taxon>Heunggongvirae</taxon>
        <taxon>Uroviricota</taxon>
        <taxon>Caudoviricetes</taxon>
        <taxon>Ravarandavirus</taxon>
        <taxon>Ravarandavirus rv2AV2</taxon>
    </lineage>
</organism>
<gene>
    <name evidence="1" type="ORF">2AV2_43</name>
</gene>
<sequence>MSMAPNPLPFAPKLLTSLPSFFYNLPLTGTVQINRQFEQHPSGQLELESTLSKNILQSIFKPGKEFNIYGIPFRINNIQIQEMPRSIHPDSRCRISVSLGGRWENNAGSVAFLRGDGTNNPPTDVPFLDPDCVVPDDPDDPDPNKTTTVQNLLSKIGIPYLGSVTLNPVNIPENTPLDAVVDPIQLLEERVRIANAFIRWSNPNGVEVSSINVYGGAYYPESEIYGAVETSYEAIDKSAKNTFSNAPYIAPSFNIQNSFPSTITPYPVPTIQAAEDIALGFEYPNVELTGEFSDPLDTDIVDPTQGNYIPTFTAIDLTTKERIEGDEDAPNVLEGVDTIKTMSLCFDIGGTTKSRSIITESGGTITKQVDETYGFAFIADDLYSASTGGLDGIPSNYWQLIRQVTTTYNYDIKTGYLLSTYAYGFQKVRYKQESTEAPQTLQLGATDPEFELYQFFDLPIVGRSSKYLEIIPEYKFSISDFLVQGKECNPDGTSSPVFVKNLNYAPPYYVKFERSETVSYKSRENPENTGIDPGSTDKLLPRLIVGEESRFESFTEVIPPTYKYTYGIDPILNVSVVTNKEEVSPQKFSTYIKKFNAQGQEIASAVEETFVEEGTGELPLAPRRPPLFKLNDPDNLPPPDTDPAPQEYRYLIQSKGYSASNPVGGSESFTAATTFDQAITGARCKLAVENWRNGFTEALQIEGRPDLKEGDPFTYWCNGQYRRRTILSASTTDTILGSINGMPKITSVTSLTLGRRDYPTVTFDEIPIPPDPEPPQADLTTFQIIDQTLGSGLDWSIVVSRRKPDW</sequence>
<evidence type="ECO:0000313" key="1">
    <source>
        <dbReference type="EMBL" id="ALY07495.1"/>
    </source>
</evidence>
<dbReference type="Proteomes" id="UP000225722">
    <property type="component" value="Segment"/>
</dbReference>
<protein>
    <submittedName>
        <fullName evidence="1">Uncharacterized protein</fullName>
    </submittedName>
</protein>
<keyword evidence="2" id="KW-1185">Reference proteome</keyword>
<name>A0A1L2BWT8_9CAUD</name>
<dbReference type="EMBL" id="KU230356">
    <property type="protein sequence ID" value="ALY07495.1"/>
    <property type="molecule type" value="Genomic_DNA"/>
</dbReference>
<proteinExistence type="predicted"/>
<reference evidence="2" key="1">
    <citation type="submission" date="2015-12" db="EMBL/GenBank/DDBJ databases">
        <authorList>
            <person name="Sencilo A."/>
            <person name="Bamford D.H."/>
            <person name="Roine E."/>
        </authorList>
    </citation>
    <scope>NUCLEOTIDE SEQUENCE [LARGE SCALE GENOMIC DNA]</scope>
</reference>
<accession>A0A1L2BWT8</accession>